<dbReference type="Pfam" id="PF01103">
    <property type="entry name" value="Omp85"/>
    <property type="match status" value="1"/>
</dbReference>
<gene>
    <name evidence="8" type="ORF">JIV24_07275</name>
</gene>
<keyword evidence="4" id="KW-0472">Membrane</keyword>
<dbReference type="Proteomes" id="UP000605676">
    <property type="component" value="Unassembled WGS sequence"/>
</dbReference>
<dbReference type="InterPro" id="IPR010827">
    <property type="entry name" value="BamA/TamA_POTRA"/>
</dbReference>
<evidence type="ECO:0000256" key="2">
    <source>
        <dbReference type="ARBA" id="ARBA00022692"/>
    </source>
</evidence>
<proteinExistence type="predicted"/>
<protein>
    <submittedName>
        <fullName evidence="8">BamA/TamA family outer membrane protein</fullName>
    </submittedName>
</protein>
<feature type="domain" description="Bacterial surface antigen (D15)" evidence="6">
    <location>
        <begin position="400"/>
        <end position="759"/>
    </location>
</feature>
<evidence type="ECO:0000256" key="4">
    <source>
        <dbReference type="ARBA" id="ARBA00023136"/>
    </source>
</evidence>
<dbReference type="InterPro" id="IPR000184">
    <property type="entry name" value="Bac_surfAg_D15"/>
</dbReference>
<keyword evidence="3" id="KW-0732">Signal</keyword>
<comment type="caution">
    <text evidence="8">The sequence shown here is derived from an EMBL/GenBank/DDBJ whole genome shotgun (WGS) entry which is preliminary data.</text>
</comment>
<reference evidence="8 9" key="1">
    <citation type="submission" date="2021-01" db="EMBL/GenBank/DDBJ databases">
        <title>Carboxyliciviraga sp.nov., isolated from coastal sediments.</title>
        <authorList>
            <person name="Lu D."/>
            <person name="Zhang T."/>
        </authorList>
    </citation>
    <scope>NUCLEOTIDE SEQUENCE [LARGE SCALE GENOMIC DNA]</scope>
    <source>
        <strain evidence="8 9">N1Y132</strain>
    </source>
</reference>
<keyword evidence="2" id="KW-0812">Transmembrane</keyword>
<evidence type="ECO:0000256" key="1">
    <source>
        <dbReference type="ARBA" id="ARBA00004370"/>
    </source>
</evidence>
<evidence type="ECO:0000313" key="8">
    <source>
        <dbReference type="EMBL" id="MBK3517140.1"/>
    </source>
</evidence>
<dbReference type="Gene3D" id="3.10.20.310">
    <property type="entry name" value="membrane protein fhac"/>
    <property type="match status" value="1"/>
</dbReference>
<dbReference type="PANTHER" id="PTHR12815:SF47">
    <property type="entry name" value="TRANSLOCATION AND ASSEMBLY MODULE SUBUNIT TAMA"/>
    <property type="match status" value="1"/>
</dbReference>
<feature type="domain" description="POTRA" evidence="7">
    <location>
        <begin position="21"/>
        <end position="134"/>
    </location>
</feature>
<organism evidence="8 9">
    <name type="scientific">Carboxylicivirga marina</name>
    <dbReference type="NCBI Taxonomy" id="2800988"/>
    <lineage>
        <taxon>Bacteria</taxon>
        <taxon>Pseudomonadati</taxon>
        <taxon>Bacteroidota</taxon>
        <taxon>Bacteroidia</taxon>
        <taxon>Marinilabiliales</taxon>
        <taxon>Marinilabiliaceae</taxon>
        <taxon>Carboxylicivirga</taxon>
    </lineage>
</organism>
<name>A0ABS1HI40_9BACT</name>
<keyword evidence="5" id="KW-0998">Cell outer membrane</keyword>
<dbReference type="Pfam" id="PF07244">
    <property type="entry name" value="POTRA"/>
    <property type="match status" value="1"/>
</dbReference>
<sequence length="760" mass="88010">MLAFGAFGCRSTKYVPDDAYLLNKIEIENQAKDITKEELRYYVRQRENVKILGFWRFHLGLYNLSGKDNTKGFNKWLRRIGEEPELYDELLRQKSSEQLRLYLNNKGYYNAEVEDTVLFLKNKKAKIRYSIKSGERYKINQIAYRIDDDSIKGHIYNDTINSLLKPGAPFDADLHDDERKRITKVMRNEGYYGFRKEFVYFLADSALGNYSVNDSLIIIKDRIQIVGRADSIINHNKYRIKDVYFLVGYEPQRALKEGDTYLSKFDSLQYEGCKILYGDNLDFRADVLMNSNYIFPGQLYNQDLVNKTQLLLAELQLFRFVNIRFKEMEGESDEEGNGLLQCFIQLSSSKLQNYTVEVEGTNSSGNLGAAGSFNYKHKNLLRGGEVFDMRFRVAGENQQAKNKESFRTLEAGGDATLTIPKFMVPFKIENFRKRYNPQTNFSLSYNYQRRPDYTRTIANGRIGYTWKSSPLVTHYLSPVDFSVINVPYIDPDFEDNIDSTFLKYSYEDHLISSTSYTFIYNEQSIAGNKNYHYFQANIQSAGNLLDGISSLVGNNRGNEFNEVFGIRYAQYIKADIDWRYHINVNPINSFAYRIFMGVGYPYGNLTVLPFEKRYFSGGANSLRAWPVRGLGPGSFEETQLDYYNQTADIKLEANAEYRFKLFWLLEGAFFVDIGNIWTIRSSGDDEVDEKGLFHFDSFYKQIAVGVGTGARLDFSYFVFRLDVGVKARDPILPEGKRWVLGVRPISWDDTAFNFAIGYPF</sequence>
<comment type="subcellular location">
    <subcellularLocation>
        <location evidence="1">Membrane</location>
    </subcellularLocation>
</comment>
<evidence type="ECO:0000256" key="3">
    <source>
        <dbReference type="ARBA" id="ARBA00022729"/>
    </source>
</evidence>
<evidence type="ECO:0000256" key="5">
    <source>
        <dbReference type="ARBA" id="ARBA00023237"/>
    </source>
</evidence>
<evidence type="ECO:0000259" key="7">
    <source>
        <dbReference type="Pfam" id="PF07244"/>
    </source>
</evidence>
<accession>A0ABS1HI40</accession>
<dbReference type="Gene3D" id="2.40.160.50">
    <property type="entry name" value="membrane protein fhac: a member of the omp85/tpsb transporter family"/>
    <property type="match status" value="1"/>
</dbReference>
<dbReference type="InterPro" id="IPR039910">
    <property type="entry name" value="D15-like"/>
</dbReference>
<dbReference type="PANTHER" id="PTHR12815">
    <property type="entry name" value="SORTING AND ASSEMBLY MACHINERY SAMM50 PROTEIN FAMILY MEMBER"/>
    <property type="match status" value="1"/>
</dbReference>
<dbReference type="EMBL" id="JAENRR010000013">
    <property type="protein sequence ID" value="MBK3517140.1"/>
    <property type="molecule type" value="Genomic_DNA"/>
</dbReference>
<evidence type="ECO:0000259" key="6">
    <source>
        <dbReference type="Pfam" id="PF01103"/>
    </source>
</evidence>
<evidence type="ECO:0000313" key="9">
    <source>
        <dbReference type="Proteomes" id="UP000605676"/>
    </source>
</evidence>
<keyword evidence="9" id="KW-1185">Reference proteome</keyword>